<name>A0A4D6LGX8_VIGUN</name>
<evidence type="ECO:0000256" key="5">
    <source>
        <dbReference type="ARBA" id="ARBA00022771"/>
    </source>
</evidence>
<evidence type="ECO:0000256" key="3">
    <source>
        <dbReference type="ARBA" id="ARBA00022679"/>
    </source>
</evidence>
<dbReference type="GO" id="GO:0008270">
    <property type="term" value="F:zinc ion binding"/>
    <property type="evidence" value="ECO:0007669"/>
    <property type="project" value="UniProtKB-KW"/>
</dbReference>
<sequence>MSGLDECTIVRGSNIDSHYIVNAYDYGMTEYERVGHQRLPLSSTSSVAPRDARHTATAIPLVPRFGFQDPTPPLENELNELAERIGKVNTGLPDEIIARQMKTEIYQLPNHSEEQEVDLCIICQDEYKNKDQIGILQCGHRYHSDCITTWLHQKNVCPICKSQALTIQ</sequence>
<dbReference type="EMBL" id="CP039347">
    <property type="protein sequence ID" value="QCD87575.1"/>
    <property type="molecule type" value="Genomic_DNA"/>
</dbReference>
<accession>A0A4D6LGX8</accession>
<reference evidence="10 11" key="1">
    <citation type="submission" date="2019-04" db="EMBL/GenBank/DDBJ databases">
        <title>An improved genome assembly and genetic linkage map for asparagus bean, Vigna unguiculata ssp. sesquipedialis.</title>
        <authorList>
            <person name="Xia Q."/>
            <person name="Zhang R."/>
            <person name="Dong Y."/>
        </authorList>
    </citation>
    <scope>NUCLEOTIDE SEQUENCE [LARGE SCALE GENOMIC DNA]</scope>
    <source>
        <tissue evidence="10">Leaf</tissue>
    </source>
</reference>
<dbReference type="CDD" id="cd16469">
    <property type="entry name" value="RING-H2_RNF24-like"/>
    <property type="match status" value="1"/>
</dbReference>
<dbReference type="Pfam" id="PF13639">
    <property type="entry name" value="zf-RING_2"/>
    <property type="match status" value="1"/>
</dbReference>
<dbReference type="GO" id="GO:0005634">
    <property type="term" value="C:nucleus"/>
    <property type="evidence" value="ECO:0007669"/>
    <property type="project" value="TreeGrafter"/>
</dbReference>
<dbReference type="PROSITE" id="PS50089">
    <property type="entry name" value="ZF_RING_2"/>
    <property type="match status" value="1"/>
</dbReference>
<evidence type="ECO:0000259" key="9">
    <source>
        <dbReference type="PROSITE" id="PS50089"/>
    </source>
</evidence>
<evidence type="ECO:0000256" key="8">
    <source>
        <dbReference type="PROSITE-ProRule" id="PRU00175"/>
    </source>
</evidence>
<dbReference type="PANTHER" id="PTHR22937:SF222">
    <property type="entry name" value="RING-TYPE E3 UBIQUITIN TRANSFERASE"/>
    <property type="match status" value="1"/>
</dbReference>
<dbReference type="EC" id="2.3.2.27" evidence="2"/>
<dbReference type="GO" id="GO:0061630">
    <property type="term" value="F:ubiquitin protein ligase activity"/>
    <property type="evidence" value="ECO:0007669"/>
    <property type="project" value="UniProtKB-EC"/>
</dbReference>
<evidence type="ECO:0000313" key="11">
    <source>
        <dbReference type="Proteomes" id="UP000501690"/>
    </source>
</evidence>
<evidence type="ECO:0000256" key="2">
    <source>
        <dbReference type="ARBA" id="ARBA00012483"/>
    </source>
</evidence>
<dbReference type="AlphaFoldDB" id="A0A4D6LGX8"/>
<evidence type="ECO:0000256" key="4">
    <source>
        <dbReference type="ARBA" id="ARBA00022723"/>
    </source>
</evidence>
<dbReference type="Gene3D" id="3.30.40.10">
    <property type="entry name" value="Zinc/RING finger domain, C3HC4 (zinc finger)"/>
    <property type="match status" value="1"/>
</dbReference>
<dbReference type="Proteomes" id="UP000501690">
    <property type="component" value="Linkage Group LG3"/>
</dbReference>
<evidence type="ECO:0000256" key="6">
    <source>
        <dbReference type="ARBA" id="ARBA00022786"/>
    </source>
</evidence>
<gene>
    <name evidence="10" type="ORF">DEO72_LG3g2112</name>
</gene>
<dbReference type="InterPro" id="IPR045191">
    <property type="entry name" value="MBR1/2-like"/>
</dbReference>
<proteinExistence type="predicted"/>
<comment type="catalytic activity">
    <reaction evidence="1">
        <text>S-ubiquitinyl-[E2 ubiquitin-conjugating enzyme]-L-cysteine + [acceptor protein]-L-lysine = [E2 ubiquitin-conjugating enzyme]-L-cysteine + N(6)-ubiquitinyl-[acceptor protein]-L-lysine.</text>
        <dbReference type="EC" id="2.3.2.27"/>
    </reaction>
</comment>
<dbReference type="PANTHER" id="PTHR22937">
    <property type="entry name" value="E3 UBIQUITIN-PROTEIN LIGASE RNF165"/>
    <property type="match status" value="1"/>
</dbReference>
<keyword evidence="7" id="KW-0862">Zinc</keyword>
<dbReference type="InterPro" id="IPR013083">
    <property type="entry name" value="Znf_RING/FYVE/PHD"/>
</dbReference>
<keyword evidence="3" id="KW-0808">Transferase</keyword>
<keyword evidence="11" id="KW-1185">Reference proteome</keyword>
<protein>
    <recommendedName>
        <fullName evidence="2">RING-type E3 ubiquitin transferase</fullName>
        <ecNumber evidence="2">2.3.2.27</ecNumber>
    </recommendedName>
</protein>
<evidence type="ECO:0000256" key="7">
    <source>
        <dbReference type="ARBA" id="ARBA00022833"/>
    </source>
</evidence>
<evidence type="ECO:0000313" key="10">
    <source>
        <dbReference type="EMBL" id="QCD87575.1"/>
    </source>
</evidence>
<keyword evidence="5 8" id="KW-0863">Zinc-finger</keyword>
<keyword evidence="6" id="KW-0833">Ubl conjugation pathway</keyword>
<feature type="domain" description="RING-type" evidence="9">
    <location>
        <begin position="120"/>
        <end position="161"/>
    </location>
</feature>
<keyword evidence="4" id="KW-0479">Metal-binding</keyword>
<organism evidence="10 11">
    <name type="scientific">Vigna unguiculata</name>
    <name type="common">Cowpea</name>
    <dbReference type="NCBI Taxonomy" id="3917"/>
    <lineage>
        <taxon>Eukaryota</taxon>
        <taxon>Viridiplantae</taxon>
        <taxon>Streptophyta</taxon>
        <taxon>Embryophyta</taxon>
        <taxon>Tracheophyta</taxon>
        <taxon>Spermatophyta</taxon>
        <taxon>Magnoliopsida</taxon>
        <taxon>eudicotyledons</taxon>
        <taxon>Gunneridae</taxon>
        <taxon>Pentapetalae</taxon>
        <taxon>rosids</taxon>
        <taxon>fabids</taxon>
        <taxon>Fabales</taxon>
        <taxon>Fabaceae</taxon>
        <taxon>Papilionoideae</taxon>
        <taxon>50 kb inversion clade</taxon>
        <taxon>NPAAA clade</taxon>
        <taxon>indigoferoid/millettioid clade</taxon>
        <taxon>Phaseoleae</taxon>
        <taxon>Vigna</taxon>
    </lineage>
</organism>
<dbReference type="InterPro" id="IPR001841">
    <property type="entry name" value="Znf_RING"/>
</dbReference>
<dbReference type="SUPFAM" id="SSF57850">
    <property type="entry name" value="RING/U-box"/>
    <property type="match status" value="1"/>
</dbReference>
<dbReference type="SMART" id="SM00184">
    <property type="entry name" value="RING"/>
    <property type="match status" value="1"/>
</dbReference>
<evidence type="ECO:0000256" key="1">
    <source>
        <dbReference type="ARBA" id="ARBA00000900"/>
    </source>
</evidence>